<sequence length="777" mass="81119">MATDKKISDLPVASSIDASDTSILLKNGTDYQFAFSTLLELIGAELAVGASISFGNALPPNISGKNGDVFINTTAGAIAQKIAGTWTVFYSFPSGNNGDGTVLYGTSVPGAVTGKNGDTFINTLSGIFYKKSADAWNQVFSMQTGPAGATGPAGPTGAAGTSGKTILSGTGVPSNLYTGTNGDYYINTTTYVFYGPKTNGVWPAGFTLDNSEGEAIASETAARIAADADLQGQVNVLSENQNTVGPIGPQGPAGPTGATGATGPPGTSDAAISNLMPNQLIYGKSDGTLEQNPYLLFSPATETLNINANTTDVSSLSVVFLGDSIVSGGGTTDNKRFTKQVADGLSMTEVNNGQGGSTVVTFDLSAIPIKTSSLKYLFVALGVNDAASSTTNTQFKTDYITFLNAIVAKGWAYVDITLLSINGASTNGTSAAKTIAFNTAIEEVGVMYGTKFIDIYNPMLNAGYGQQLLTADLVHPNNLGATIMAQIILGAFGVTNFNASGKRMLVDGPVEFSKLVLKNPQLSSGQRLILLDDSENLVSSYALPDGVTTNGMMYLDGGLKQIGASDFVAFDSTRDVFLKADSKIGAGNNQGALILLYNGTTGSTEYRNYYNSGQHEFYVSNGVNGTQVLGFYIDNLGIATTPKGIAIGQTKAIQSFNGGRAGRITLFDNDGITTVENTYSEGRLDFKLSNGTDGISIKMMQIQSSGRLQIGSNISDSDIPSARVAISSTTEGFLKPRMTSMQRDAILTPAEGLEIYNLTTHKMNFYNGTAWETITSA</sequence>
<protein>
    <recommendedName>
        <fullName evidence="2">SGNH hydrolase-type esterase domain-containing protein</fullName>
    </recommendedName>
</protein>
<evidence type="ECO:0000313" key="3">
    <source>
        <dbReference type="EMBL" id="GAA3994649.1"/>
    </source>
</evidence>
<organism evidence="3 4">
    <name type="scientific">Mucilaginibacter dorajii</name>
    <dbReference type="NCBI Taxonomy" id="692994"/>
    <lineage>
        <taxon>Bacteria</taxon>
        <taxon>Pseudomonadati</taxon>
        <taxon>Bacteroidota</taxon>
        <taxon>Sphingobacteriia</taxon>
        <taxon>Sphingobacteriales</taxon>
        <taxon>Sphingobacteriaceae</taxon>
        <taxon>Mucilaginibacter</taxon>
    </lineage>
</organism>
<dbReference type="SUPFAM" id="SSF52266">
    <property type="entry name" value="SGNH hydrolase"/>
    <property type="match status" value="1"/>
</dbReference>
<feature type="domain" description="SGNH hydrolase-type esterase" evidence="2">
    <location>
        <begin position="320"/>
        <end position="481"/>
    </location>
</feature>
<comment type="caution">
    <text evidence="3">The sequence shown here is derived from an EMBL/GenBank/DDBJ whole genome shotgun (WGS) entry which is preliminary data.</text>
</comment>
<gene>
    <name evidence="3" type="ORF">GCM10022210_56090</name>
</gene>
<feature type="compositionally biased region" description="Low complexity" evidence="1">
    <location>
        <begin position="253"/>
        <end position="266"/>
    </location>
</feature>
<evidence type="ECO:0000259" key="2">
    <source>
        <dbReference type="Pfam" id="PF13472"/>
    </source>
</evidence>
<keyword evidence="4" id="KW-1185">Reference proteome</keyword>
<feature type="region of interest" description="Disordered" evidence="1">
    <location>
        <begin position="242"/>
        <end position="266"/>
    </location>
</feature>
<dbReference type="Gene3D" id="3.40.50.1110">
    <property type="entry name" value="SGNH hydrolase"/>
    <property type="match status" value="1"/>
</dbReference>
<dbReference type="Pfam" id="PF13472">
    <property type="entry name" value="Lipase_GDSL_2"/>
    <property type="match status" value="1"/>
</dbReference>
<dbReference type="CDD" id="cd00229">
    <property type="entry name" value="SGNH_hydrolase"/>
    <property type="match status" value="1"/>
</dbReference>
<dbReference type="InterPro" id="IPR013830">
    <property type="entry name" value="SGNH_hydro"/>
</dbReference>
<evidence type="ECO:0000256" key="1">
    <source>
        <dbReference type="SAM" id="MobiDB-lite"/>
    </source>
</evidence>
<dbReference type="RefSeq" id="WP_259095542.1">
    <property type="nucleotide sequence ID" value="NZ_BAAAZC010000054.1"/>
</dbReference>
<name>A0ABP7RB83_9SPHI</name>
<dbReference type="Proteomes" id="UP001500742">
    <property type="component" value="Unassembled WGS sequence"/>
</dbReference>
<proteinExistence type="predicted"/>
<accession>A0ABP7RB83</accession>
<dbReference type="EMBL" id="BAAAZC010000054">
    <property type="protein sequence ID" value="GAA3994649.1"/>
    <property type="molecule type" value="Genomic_DNA"/>
</dbReference>
<dbReference type="InterPro" id="IPR036514">
    <property type="entry name" value="SGNH_hydro_sf"/>
</dbReference>
<evidence type="ECO:0000313" key="4">
    <source>
        <dbReference type="Proteomes" id="UP001500742"/>
    </source>
</evidence>
<reference evidence="4" key="1">
    <citation type="journal article" date="2019" name="Int. J. Syst. Evol. Microbiol.">
        <title>The Global Catalogue of Microorganisms (GCM) 10K type strain sequencing project: providing services to taxonomists for standard genome sequencing and annotation.</title>
        <authorList>
            <consortium name="The Broad Institute Genomics Platform"/>
            <consortium name="The Broad Institute Genome Sequencing Center for Infectious Disease"/>
            <person name="Wu L."/>
            <person name="Ma J."/>
        </authorList>
    </citation>
    <scope>NUCLEOTIDE SEQUENCE [LARGE SCALE GENOMIC DNA]</scope>
    <source>
        <strain evidence="4">JCM 16601</strain>
    </source>
</reference>